<dbReference type="Proteomes" id="UP001328107">
    <property type="component" value="Unassembled WGS sequence"/>
</dbReference>
<proteinExistence type="predicted"/>
<keyword evidence="1" id="KW-0472">Membrane</keyword>
<sequence>SSRSTYSFLAFNALLLSMLSSRVLLIVSTIALITASATRQKREMNTEDDVNALFEETFNKIVNLGDRVPALQPLIQSAFDLAQKVKDRLNGMADEGMQHGNTH</sequence>
<protein>
    <submittedName>
        <fullName evidence="2">Uncharacterized protein</fullName>
    </submittedName>
</protein>
<reference evidence="3" key="1">
    <citation type="submission" date="2022-10" db="EMBL/GenBank/DDBJ databases">
        <title>Genome assembly of Pristionchus species.</title>
        <authorList>
            <person name="Yoshida K."/>
            <person name="Sommer R.J."/>
        </authorList>
    </citation>
    <scope>NUCLEOTIDE SEQUENCE [LARGE SCALE GENOMIC DNA]</scope>
    <source>
        <strain evidence="3">RS5460</strain>
    </source>
</reference>
<keyword evidence="1" id="KW-1133">Transmembrane helix</keyword>
<evidence type="ECO:0000313" key="3">
    <source>
        <dbReference type="Proteomes" id="UP001328107"/>
    </source>
</evidence>
<accession>A0AAN5CD96</accession>
<feature type="non-terminal residue" evidence="2">
    <location>
        <position position="103"/>
    </location>
</feature>
<name>A0AAN5CD96_9BILA</name>
<feature type="transmembrane region" description="Helical" evidence="1">
    <location>
        <begin position="6"/>
        <end position="35"/>
    </location>
</feature>
<dbReference type="AlphaFoldDB" id="A0AAN5CD96"/>
<keyword evidence="1" id="KW-0812">Transmembrane</keyword>
<gene>
    <name evidence="2" type="ORF">PMAYCL1PPCAC_08614</name>
</gene>
<dbReference type="EMBL" id="BTRK01000002">
    <property type="protein sequence ID" value="GMR38419.1"/>
    <property type="molecule type" value="Genomic_DNA"/>
</dbReference>
<keyword evidence="3" id="KW-1185">Reference proteome</keyword>
<evidence type="ECO:0000256" key="1">
    <source>
        <dbReference type="SAM" id="Phobius"/>
    </source>
</evidence>
<feature type="non-terminal residue" evidence="2">
    <location>
        <position position="1"/>
    </location>
</feature>
<evidence type="ECO:0000313" key="2">
    <source>
        <dbReference type="EMBL" id="GMR38419.1"/>
    </source>
</evidence>
<comment type="caution">
    <text evidence="2">The sequence shown here is derived from an EMBL/GenBank/DDBJ whole genome shotgun (WGS) entry which is preliminary data.</text>
</comment>
<organism evidence="2 3">
    <name type="scientific">Pristionchus mayeri</name>
    <dbReference type="NCBI Taxonomy" id="1317129"/>
    <lineage>
        <taxon>Eukaryota</taxon>
        <taxon>Metazoa</taxon>
        <taxon>Ecdysozoa</taxon>
        <taxon>Nematoda</taxon>
        <taxon>Chromadorea</taxon>
        <taxon>Rhabditida</taxon>
        <taxon>Rhabditina</taxon>
        <taxon>Diplogasteromorpha</taxon>
        <taxon>Diplogasteroidea</taxon>
        <taxon>Neodiplogasteridae</taxon>
        <taxon>Pristionchus</taxon>
    </lineage>
</organism>